<organism evidence="2 3">
    <name type="scientific">Taenia asiatica</name>
    <name type="common">Asian tapeworm</name>
    <dbReference type="NCBI Taxonomy" id="60517"/>
    <lineage>
        <taxon>Eukaryota</taxon>
        <taxon>Metazoa</taxon>
        <taxon>Spiralia</taxon>
        <taxon>Lophotrochozoa</taxon>
        <taxon>Platyhelminthes</taxon>
        <taxon>Cestoda</taxon>
        <taxon>Eucestoda</taxon>
        <taxon>Cyclophyllidea</taxon>
        <taxon>Taeniidae</taxon>
        <taxon>Taenia</taxon>
    </lineage>
</organism>
<gene>
    <name evidence="2" type="ORF">TASK_LOCUS2766</name>
</gene>
<name>A0A3P6Q1T2_TAEAS</name>
<reference evidence="2 3" key="1">
    <citation type="submission" date="2018-11" db="EMBL/GenBank/DDBJ databases">
        <authorList>
            <consortium name="Pathogen Informatics"/>
        </authorList>
    </citation>
    <scope>NUCLEOTIDE SEQUENCE [LARGE SCALE GENOMIC DNA]</scope>
</reference>
<proteinExistence type="predicted"/>
<feature type="compositionally biased region" description="Basic and acidic residues" evidence="1">
    <location>
        <begin position="129"/>
        <end position="157"/>
    </location>
</feature>
<feature type="region of interest" description="Disordered" evidence="1">
    <location>
        <begin position="91"/>
        <end position="184"/>
    </location>
</feature>
<evidence type="ECO:0000313" key="2">
    <source>
        <dbReference type="EMBL" id="VDK26101.1"/>
    </source>
</evidence>
<keyword evidence="3" id="KW-1185">Reference proteome</keyword>
<sequence length="298" mass="33588">MLDAVKAVLYLIEHPNFAPVNNSFGMLENPEQLPSKTVRLLAGLPAKGYRLAFNTAWCEWARANGCLPTREEEVDATEEFEAEVEKRAVATEDKLSEAGPANKLKTVNPAEDAALNDEKSSDYEDAAIEFEKPPDDTDRPKVEAHSEMSTKEADMVSRSESSPVGDENSYLNKPADRGARSLSPASSVTYSENWQSCPSLRDCTHCGYEFNAMKALVNLDLSPQWKWVFRQTQWPIRFAPQQNVDLSMTGILIPPWRVSVGRLLLDFCRFCAKNREMRNLVLLDPMVRWYKALIVPLD</sequence>
<dbReference type="Proteomes" id="UP000282613">
    <property type="component" value="Unassembled WGS sequence"/>
</dbReference>
<protein>
    <submittedName>
        <fullName evidence="2">Uncharacterized protein</fullName>
    </submittedName>
</protein>
<accession>A0A3P6Q1T2</accession>
<dbReference type="AlphaFoldDB" id="A0A3P6Q1T2"/>
<dbReference type="EMBL" id="UYRS01002942">
    <property type="protein sequence ID" value="VDK26101.1"/>
    <property type="molecule type" value="Genomic_DNA"/>
</dbReference>
<evidence type="ECO:0000313" key="3">
    <source>
        <dbReference type="Proteomes" id="UP000282613"/>
    </source>
</evidence>
<evidence type="ECO:0000256" key="1">
    <source>
        <dbReference type="SAM" id="MobiDB-lite"/>
    </source>
</evidence>